<gene>
    <name evidence="2" type="ORF">M5I08_02510</name>
</gene>
<reference evidence="2" key="1">
    <citation type="submission" date="2022-05" db="EMBL/GenBank/DDBJ databases">
        <title>A methanotrophic Mycobacterium dominates a cave microbial ecosystem.</title>
        <authorList>
            <person name="Van Spanning R.J.M."/>
            <person name="Guan Q."/>
            <person name="Melkonian C."/>
            <person name="Gallant J."/>
            <person name="Polerecky L."/>
            <person name="Flot J.-F."/>
            <person name="Brandt B.W."/>
            <person name="Braster M."/>
            <person name="Iturbe Espinoza P."/>
            <person name="Aerts J."/>
            <person name="Meima-Franke M."/>
            <person name="Piersma S.R."/>
            <person name="Bunduc C."/>
            <person name="Ummels R."/>
            <person name="Pain A."/>
            <person name="Fleming E.J."/>
            <person name="van der Wel N."/>
            <person name="Gherman V.D."/>
            <person name="Sarbu S.M."/>
            <person name="Bodelier P.L.E."/>
            <person name="Bitter W."/>
        </authorList>
    </citation>
    <scope>NUCLEOTIDE SEQUENCE</scope>
    <source>
        <strain evidence="2">Sulfur Cave</strain>
    </source>
</reference>
<dbReference type="RefSeq" id="WP_249763065.1">
    <property type="nucleotide sequence ID" value="NZ_CP097320.1"/>
</dbReference>
<accession>A0ABY4QN87</accession>
<organism evidence="2 3">
    <name type="scientific">Candidatus Mycobacterium methanotrophicum</name>
    <dbReference type="NCBI Taxonomy" id="2943498"/>
    <lineage>
        <taxon>Bacteria</taxon>
        <taxon>Bacillati</taxon>
        <taxon>Actinomycetota</taxon>
        <taxon>Actinomycetes</taxon>
        <taxon>Mycobacteriales</taxon>
        <taxon>Mycobacteriaceae</taxon>
        <taxon>Mycobacterium</taxon>
    </lineage>
</organism>
<dbReference type="EMBL" id="CP097320">
    <property type="protein sequence ID" value="UQX11415.1"/>
    <property type="molecule type" value="Genomic_DNA"/>
</dbReference>
<protein>
    <submittedName>
        <fullName evidence="2">Uncharacterized protein</fullName>
    </submittedName>
</protein>
<evidence type="ECO:0000313" key="3">
    <source>
        <dbReference type="Proteomes" id="UP001056610"/>
    </source>
</evidence>
<dbReference type="Proteomes" id="UP001056610">
    <property type="component" value="Chromosome"/>
</dbReference>
<sequence>MLHPPCPKILHRTRTPLQRRPGQTPQAPPRPARSKLPRAEPTLSPARMYRYRSPAATTELIRYLAQLPRLE</sequence>
<evidence type="ECO:0000313" key="2">
    <source>
        <dbReference type="EMBL" id="UQX11415.1"/>
    </source>
</evidence>
<evidence type="ECO:0000256" key="1">
    <source>
        <dbReference type="SAM" id="MobiDB-lite"/>
    </source>
</evidence>
<proteinExistence type="predicted"/>
<feature type="region of interest" description="Disordered" evidence="1">
    <location>
        <begin position="1"/>
        <end position="50"/>
    </location>
</feature>
<keyword evidence="3" id="KW-1185">Reference proteome</keyword>
<name>A0ABY4QN87_9MYCO</name>